<evidence type="ECO:0000313" key="1">
    <source>
        <dbReference type="EMBL" id="KAF7274525.1"/>
    </source>
</evidence>
<sequence>MGQKRICDTVTDVVENPHKRGKYDKEIEEDDDSDTLVYDEVEPEPVDLRVHVLKKIWANNSRRRIWAFIRHQRSLKKEHQCCVKVIHNILNIIPNEI</sequence>
<accession>A0A834IAZ0</accession>
<gene>
    <name evidence="1" type="ORF">GWI33_012824</name>
</gene>
<name>A0A834IAZ0_RHYFE</name>
<evidence type="ECO:0000313" key="2">
    <source>
        <dbReference type="Proteomes" id="UP000625711"/>
    </source>
</evidence>
<proteinExistence type="predicted"/>
<comment type="caution">
    <text evidence="1">The sequence shown here is derived from an EMBL/GenBank/DDBJ whole genome shotgun (WGS) entry which is preliminary data.</text>
</comment>
<keyword evidence="2" id="KW-1185">Reference proteome</keyword>
<dbReference type="Proteomes" id="UP000625711">
    <property type="component" value="Unassembled WGS sequence"/>
</dbReference>
<protein>
    <submittedName>
        <fullName evidence="1">Uncharacterized protein</fullName>
    </submittedName>
</protein>
<organism evidence="1 2">
    <name type="scientific">Rhynchophorus ferrugineus</name>
    <name type="common">Red palm weevil</name>
    <name type="synonym">Curculio ferrugineus</name>
    <dbReference type="NCBI Taxonomy" id="354439"/>
    <lineage>
        <taxon>Eukaryota</taxon>
        <taxon>Metazoa</taxon>
        <taxon>Ecdysozoa</taxon>
        <taxon>Arthropoda</taxon>
        <taxon>Hexapoda</taxon>
        <taxon>Insecta</taxon>
        <taxon>Pterygota</taxon>
        <taxon>Neoptera</taxon>
        <taxon>Endopterygota</taxon>
        <taxon>Coleoptera</taxon>
        <taxon>Polyphaga</taxon>
        <taxon>Cucujiformia</taxon>
        <taxon>Curculionidae</taxon>
        <taxon>Dryophthorinae</taxon>
        <taxon>Rhynchophorus</taxon>
    </lineage>
</organism>
<reference evidence="1" key="1">
    <citation type="submission" date="2020-08" db="EMBL/GenBank/DDBJ databases">
        <title>Genome sequencing and assembly of the red palm weevil Rhynchophorus ferrugineus.</title>
        <authorList>
            <person name="Dias G.B."/>
            <person name="Bergman C.M."/>
            <person name="Manee M."/>
        </authorList>
    </citation>
    <scope>NUCLEOTIDE SEQUENCE</scope>
    <source>
        <strain evidence="1">AA-2017</strain>
        <tissue evidence="1">Whole larva</tissue>
    </source>
</reference>
<dbReference type="EMBL" id="JAACXV010012674">
    <property type="protein sequence ID" value="KAF7274525.1"/>
    <property type="molecule type" value="Genomic_DNA"/>
</dbReference>
<dbReference type="AlphaFoldDB" id="A0A834IAZ0"/>